<dbReference type="Proteomes" id="UP000717996">
    <property type="component" value="Unassembled WGS sequence"/>
</dbReference>
<evidence type="ECO:0000256" key="9">
    <source>
        <dbReference type="ARBA" id="ARBA00023315"/>
    </source>
</evidence>
<evidence type="ECO:0000256" key="5">
    <source>
        <dbReference type="ARBA" id="ARBA00022792"/>
    </source>
</evidence>
<dbReference type="GO" id="GO:0005741">
    <property type="term" value="C:mitochondrial outer membrane"/>
    <property type="evidence" value="ECO:0007669"/>
    <property type="project" value="UniProtKB-SubCell"/>
</dbReference>
<organism evidence="14 15">
    <name type="scientific">Rhizopus oryzae</name>
    <name type="common">Mucormycosis agent</name>
    <name type="synonym">Rhizopus arrhizus var. delemar</name>
    <dbReference type="NCBI Taxonomy" id="64495"/>
    <lineage>
        <taxon>Eukaryota</taxon>
        <taxon>Fungi</taxon>
        <taxon>Fungi incertae sedis</taxon>
        <taxon>Mucoromycota</taxon>
        <taxon>Mucoromycotina</taxon>
        <taxon>Mucoromycetes</taxon>
        <taxon>Mucorales</taxon>
        <taxon>Mucorineae</taxon>
        <taxon>Rhizopodaceae</taxon>
        <taxon>Rhizopus</taxon>
    </lineage>
</organism>
<name>A0A9P6Y3Z1_RHIOR</name>
<evidence type="ECO:0000256" key="11">
    <source>
        <dbReference type="ARBA" id="ARBA00047906"/>
    </source>
</evidence>
<evidence type="ECO:0000256" key="3">
    <source>
        <dbReference type="ARBA" id="ARBA00022679"/>
    </source>
</evidence>
<evidence type="ECO:0000256" key="1">
    <source>
        <dbReference type="ARBA" id="ARBA00004137"/>
    </source>
</evidence>
<comment type="subcellular location">
    <subcellularLocation>
        <location evidence="1">Mitochondrion inner membrane</location>
        <topology evidence="1">Peripheral membrane protein</topology>
        <orientation evidence="1">Intermembrane side</orientation>
    </subcellularLocation>
    <subcellularLocation>
        <location evidence="10">Mitochondrion outer membrane</location>
        <topology evidence="10">Peripheral membrane protein</topology>
        <orientation evidence="10">Intermembrane side</orientation>
    </subcellularLocation>
</comment>
<dbReference type="CDD" id="cd07989">
    <property type="entry name" value="LPLAT_AGPAT-like"/>
    <property type="match status" value="1"/>
</dbReference>
<dbReference type="PANTHER" id="PTHR12497">
    <property type="entry name" value="TAZ PROTEIN TAFAZZIN"/>
    <property type="match status" value="1"/>
</dbReference>
<reference evidence="14" key="1">
    <citation type="journal article" date="2020" name="Microb. Genom.">
        <title>Genetic diversity of clinical and environmental Mucorales isolates obtained from an investigation of mucormycosis cases among solid organ transplant recipients.</title>
        <authorList>
            <person name="Nguyen M.H."/>
            <person name="Kaul D."/>
            <person name="Muto C."/>
            <person name="Cheng S.J."/>
            <person name="Richter R.A."/>
            <person name="Bruno V.M."/>
            <person name="Liu G."/>
            <person name="Beyhan S."/>
            <person name="Sundermann A.J."/>
            <person name="Mounaud S."/>
            <person name="Pasculle A.W."/>
            <person name="Nierman W.C."/>
            <person name="Driscoll E."/>
            <person name="Cumbie R."/>
            <person name="Clancy C.J."/>
            <person name="Dupont C.L."/>
        </authorList>
    </citation>
    <scope>NUCLEOTIDE SEQUENCE</scope>
    <source>
        <strain evidence="14">GL16</strain>
    </source>
</reference>
<dbReference type="SUPFAM" id="SSF69593">
    <property type="entry name" value="Glycerol-3-phosphate (1)-acyltransferase"/>
    <property type="match status" value="1"/>
</dbReference>
<evidence type="ECO:0000256" key="10">
    <source>
        <dbReference type="ARBA" id="ARBA00024323"/>
    </source>
</evidence>
<evidence type="ECO:0000256" key="12">
    <source>
        <dbReference type="RuleBase" id="RU365062"/>
    </source>
</evidence>
<evidence type="ECO:0000313" key="14">
    <source>
        <dbReference type="EMBL" id="KAG1538581.1"/>
    </source>
</evidence>
<sequence length="301" mass="34702">MTRRPFLRWTGLFAAVGGGAYYYQKNRNYQAPTIPYVPPPFLWETIPAQIAERFTVPHPVQDGFLWNMASRCVMGMTGLLAKGFLMSNQTRVYGLDSFMAILDDPERTRGVITVSNHKSTLDDPCLWGVLPIQTLFTPKKMRWVLGAADICYTSLFRSYFFAFGQAIPTIRGGGIYQPGVDYAIHILNQGAWVHMYPEAKVNQAQKMIRFKWGIGRMVMDMEHEPIVIPIWHQGMELTKPLYDPTIYLNKPIVLVFGKPIDYHDIITRWKHGELTREEARIQLTTRFYEAIERLGLEYQNS</sequence>
<keyword evidence="9" id="KW-0012">Acyltransferase</keyword>
<evidence type="ECO:0000259" key="13">
    <source>
        <dbReference type="SMART" id="SM00563"/>
    </source>
</evidence>
<dbReference type="InterPro" id="IPR002123">
    <property type="entry name" value="Plipid/glycerol_acylTrfase"/>
</dbReference>
<proteinExistence type="inferred from homology"/>
<accession>A0A9P6Y3Z1</accession>
<keyword evidence="8" id="KW-0472">Membrane</keyword>
<dbReference type="InterPro" id="IPR000872">
    <property type="entry name" value="Tafazzin"/>
</dbReference>
<keyword evidence="7" id="KW-0496">Mitochondrion</keyword>
<dbReference type="GO" id="GO:0035965">
    <property type="term" value="P:cardiolipin acyl-chain remodeling"/>
    <property type="evidence" value="ECO:0007669"/>
    <property type="project" value="TreeGrafter"/>
</dbReference>
<comment type="catalytic activity">
    <reaction evidence="11">
        <text>1'-[1,2-diacyl-sn-glycero-3-phospho],3'-[1-acyl-sn-glycero-3-phospho]-glycerol + a 1,2-diacyl-sn-glycero-3-phosphocholine = a cardiolipin + a 1-acyl-sn-glycero-3-phosphocholine</text>
        <dbReference type="Rhea" id="RHEA:33731"/>
        <dbReference type="ChEBI" id="CHEBI:57643"/>
        <dbReference type="ChEBI" id="CHEBI:58168"/>
        <dbReference type="ChEBI" id="CHEBI:62237"/>
        <dbReference type="ChEBI" id="CHEBI:64743"/>
    </reaction>
    <physiologicalReaction direction="left-to-right" evidence="11">
        <dbReference type="Rhea" id="RHEA:33732"/>
    </physiologicalReaction>
    <physiologicalReaction direction="right-to-left" evidence="11">
        <dbReference type="Rhea" id="RHEA:33733"/>
    </physiologicalReaction>
</comment>
<dbReference type="PRINTS" id="PR00979">
    <property type="entry name" value="TAFAZZIN"/>
</dbReference>
<dbReference type="Pfam" id="PF01553">
    <property type="entry name" value="Acyltransferase"/>
    <property type="match status" value="1"/>
</dbReference>
<evidence type="ECO:0000256" key="6">
    <source>
        <dbReference type="ARBA" id="ARBA00023098"/>
    </source>
</evidence>
<evidence type="ECO:0000256" key="8">
    <source>
        <dbReference type="ARBA" id="ARBA00023136"/>
    </source>
</evidence>
<keyword evidence="4" id="KW-1000">Mitochondrion outer membrane</keyword>
<keyword evidence="6" id="KW-0443">Lipid metabolism</keyword>
<dbReference type="GO" id="GO:0005743">
    <property type="term" value="C:mitochondrial inner membrane"/>
    <property type="evidence" value="ECO:0007669"/>
    <property type="project" value="UniProtKB-SubCell"/>
</dbReference>
<evidence type="ECO:0000256" key="4">
    <source>
        <dbReference type="ARBA" id="ARBA00022787"/>
    </source>
</evidence>
<dbReference type="OrthoDB" id="193467at2759"/>
<protein>
    <recommendedName>
        <fullName evidence="12">Tafazzin family protein</fullName>
    </recommendedName>
</protein>
<dbReference type="GO" id="GO:0047184">
    <property type="term" value="F:1-acylglycerophosphocholine O-acyltransferase activity"/>
    <property type="evidence" value="ECO:0007669"/>
    <property type="project" value="TreeGrafter"/>
</dbReference>
<feature type="domain" description="Phospholipid/glycerol acyltransferase" evidence="13">
    <location>
        <begin position="111"/>
        <end position="235"/>
    </location>
</feature>
<evidence type="ECO:0000256" key="2">
    <source>
        <dbReference type="ARBA" id="ARBA00010524"/>
    </source>
</evidence>
<dbReference type="AlphaFoldDB" id="A0A9P6Y3Z1"/>
<comment type="similarity">
    <text evidence="2 12">Belongs to the taffazin family.</text>
</comment>
<evidence type="ECO:0000256" key="7">
    <source>
        <dbReference type="ARBA" id="ARBA00023128"/>
    </source>
</evidence>
<dbReference type="PANTHER" id="PTHR12497:SF0">
    <property type="entry name" value="TAFAZZIN"/>
    <property type="match status" value="1"/>
</dbReference>
<dbReference type="EMBL" id="JAANIT010001827">
    <property type="protein sequence ID" value="KAG1538581.1"/>
    <property type="molecule type" value="Genomic_DNA"/>
</dbReference>
<dbReference type="SMART" id="SM00563">
    <property type="entry name" value="PlsC"/>
    <property type="match status" value="1"/>
</dbReference>
<keyword evidence="5" id="KW-0999">Mitochondrion inner membrane</keyword>
<gene>
    <name evidence="14" type="ORF">G6F51_009683</name>
</gene>
<comment type="caution">
    <text evidence="14">The sequence shown here is derived from an EMBL/GenBank/DDBJ whole genome shotgun (WGS) entry which is preliminary data.</text>
</comment>
<dbReference type="GO" id="GO:0007007">
    <property type="term" value="P:inner mitochondrial membrane organization"/>
    <property type="evidence" value="ECO:0007669"/>
    <property type="project" value="TreeGrafter"/>
</dbReference>
<keyword evidence="3" id="KW-0808">Transferase</keyword>
<evidence type="ECO:0000313" key="15">
    <source>
        <dbReference type="Proteomes" id="UP000717996"/>
    </source>
</evidence>